<evidence type="ECO:0000259" key="4">
    <source>
        <dbReference type="PROSITE" id="PS51891"/>
    </source>
</evidence>
<proteinExistence type="inferred from homology"/>
<comment type="caution">
    <text evidence="5">The sequence shown here is derived from an EMBL/GenBank/DDBJ whole genome shotgun (WGS) entry which is preliminary data.</text>
</comment>
<keyword evidence="3" id="KW-0862">Zinc</keyword>
<dbReference type="PANTHER" id="PTHR28620">
    <property type="entry name" value="CENTROMERE PROTEIN V"/>
    <property type="match status" value="1"/>
</dbReference>
<dbReference type="OrthoDB" id="2993351at2759"/>
<evidence type="ECO:0000256" key="1">
    <source>
        <dbReference type="ARBA" id="ARBA00005495"/>
    </source>
</evidence>
<evidence type="ECO:0000313" key="5">
    <source>
        <dbReference type="EMBL" id="OZJ02179.1"/>
    </source>
</evidence>
<dbReference type="PROSITE" id="PS51891">
    <property type="entry name" value="CENP_V_GFA"/>
    <property type="match status" value="1"/>
</dbReference>
<dbReference type="GO" id="GO:0046872">
    <property type="term" value="F:metal ion binding"/>
    <property type="evidence" value="ECO:0007669"/>
    <property type="project" value="UniProtKB-KW"/>
</dbReference>
<dbReference type="InterPro" id="IPR011057">
    <property type="entry name" value="Mss4-like_sf"/>
</dbReference>
<dbReference type="Gene3D" id="2.170.150.70">
    <property type="match status" value="1"/>
</dbReference>
<keyword evidence="6" id="KW-1185">Reference proteome</keyword>
<evidence type="ECO:0000313" key="6">
    <source>
        <dbReference type="Proteomes" id="UP000242875"/>
    </source>
</evidence>
<dbReference type="AlphaFoldDB" id="A0A261XUZ7"/>
<dbReference type="EMBL" id="MVBO01000179">
    <property type="protein sequence ID" value="OZJ02179.1"/>
    <property type="molecule type" value="Genomic_DNA"/>
</dbReference>
<organism evidence="5 6">
    <name type="scientific">Bifiguratus adelaidae</name>
    <dbReference type="NCBI Taxonomy" id="1938954"/>
    <lineage>
        <taxon>Eukaryota</taxon>
        <taxon>Fungi</taxon>
        <taxon>Fungi incertae sedis</taxon>
        <taxon>Mucoromycota</taxon>
        <taxon>Mucoromycotina</taxon>
        <taxon>Endogonomycetes</taxon>
        <taxon>Endogonales</taxon>
        <taxon>Endogonales incertae sedis</taxon>
        <taxon>Bifiguratus</taxon>
    </lineage>
</organism>
<accession>A0A261XUZ7</accession>
<dbReference type="InterPro" id="IPR052355">
    <property type="entry name" value="CENP-V-like"/>
</dbReference>
<dbReference type="Pfam" id="PF04828">
    <property type="entry name" value="GFA"/>
    <property type="match status" value="1"/>
</dbReference>
<dbReference type="InterPro" id="IPR006913">
    <property type="entry name" value="CENP-V/GFA"/>
</dbReference>
<reference evidence="5 6" key="1">
    <citation type="journal article" date="2017" name="Mycologia">
        <title>Bifiguratus adelaidae, gen. et sp. nov., a new member of Mucoromycotina in endophytic and soil-dwelling habitats.</title>
        <authorList>
            <person name="Torres-Cruz T.J."/>
            <person name="Billingsley Tobias T.L."/>
            <person name="Almatruk M."/>
            <person name="Hesse C."/>
            <person name="Kuske C.R."/>
            <person name="Desiro A."/>
            <person name="Benucci G.M."/>
            <person name="Bonito G."/>
            <person name="Stajich J.E."/>
            <person name="Dunlap C."/>
            <person name="Arnold A.E."/>
            <person name="Porras-Alfaro A."/>
        </authorList>
    </citation>
    <scope>NUCLEOTIDE SEQUENCE [LARGE SCALE GENOMIC DNA]</scope>
    <source>
        <strain evidence="5 6">AZ0501</strain>
    </source>
</reference>
<protein>
    <recommendedName>
        <fullName evidence="4">CENP-V/GFA domain-containing protein</fullName>
    </recommendedName>
</protein>
<evidence type="ECO:0000256" key="2">
    <source>
        <dbReference type="ARBA" id="ARBA00022723"/>
    </source>
</evidence>
<keyword evidence="2" id="KW-0479">Metal-binding</keyword>
<feature type="domain" description="CENP-V/GFA" evidence="4">
    <location>
        <begin position="7"/>
        <end position="120"/>
    </location>
</feature>
<dbReference type="GO" id="GO:0016846">
    <property type="term" value="F:carbon-sulfur lyase activity"/>
    <property type="evidence" value="ECO:0007669"/>
    <property type="project" value="InterPro"/>
</dbReference>
<evidence type="ECO:0000256" key="3">
    <source>
        <dbReference type="ARBA" id="ARBA00022833"/>
    </source>
</evidence>
<gene>
    <name evidence="5" type="ORF">BZG36_04325</name>
</gene>
<dbReference type="PANTHER" id="PTHR28620:SF1">
    <property type="entry name" value="CENP-V_GFA DOMAIN-CONTAINING PROTEIN"/>
    <property type="match status" value="1"/>
</dbReference>
<dbReference type="SUPFAM" id="SSF51316">
    <property type="entry name" value="Mss4-like"/>
    <property type="match status" value="1"/>
</dbReference>
<dbReference type="Proteomes" id="UP000242875">
    <property type="component" value="Unassembled WGS sequence"/>
</dbReference>
<name>A0A261XUZ7_9FUNG</name>
<comment type="similarity">
    <text evidence="1">Belongs to the Gfa family.</text>
</comment>
<sequence length="136" mass="15532">MEGLVHHRGACHCGQNRFECFTPSAELTVTRCNCSICHMRGAPFVQVPVDRFKQLTPQSNLLIYTFNTHTAQHYFCKTCGITPFYRPRSHPDGYSINLHCLDPSTIQSTRLMHFDGQHWEGSVEAFKASTLDDQRV</sequence>